<evidence type="ECO:0000259" key="5">
    <source>
        <dbReference type="Pfam" id="PF25917"/>
    </source>
</evidence>
<comment type="subcellular location">
    <subcellularLocation>
        <location evidence="1">Cell envelope</location>
    </subcellularLocation>
</comment>
<dbReference type="PROSITE" id="PS51257">
    <property type="entry name" value="PROKAR_LIPOPROTEIN"/>
    <property type="match status" value="1"/>
</dbReference>
<dbReference type="Gene3D" id="2.40.30.170">
    <property type="match status" value="1"/>
</dbReference>
<dbReference type="Gene3D" id="2.40.50.100">
    <property type="match status" value="1"/>
</dbReference>
<gene>
    <name evidence="7" type="ORF">SNR37_001635</name>
</gene>
<proteinExistence type="inferred from homology"/>
<evidence type="ECO:0000256" key="4">
    <source>
        <dbReference type="SAM" id="SignalP"/>
    </source>
</evidence>
<dbReference type="Proteomes" id="UP001310248">
    <property type="component" value="Unassembled WGS sequence"/>
</dbReference>
<reference evidence="7 8" key="2">
    <citation type="submission" date="2023-12" db="EMBL/GenBank/DDBJ databases">
        <authorList>
            <consortium name="Cladostephus spongiosus"/>
            <person name="Lorente B."/>
            <person name="Cabral C."/>
            <person name="Frias J."/>
            <person name="Faria J."/>
            <person name="Toubarro D."/>
        </authorList>
    </citation>
    <scope>NUCLEOTIDE SEQUENCE [LARGE SCALE GENOMIC DNA]</scope>
    <source>
        <strain evidence="7 8">ZMCS4</strain>
    </source>
</reference>
<dbReference type="Pfam" id="PF25917">
    <property type="entry name" value="BSH_RND"/>
    <property type="match status" value="1"/>
</dbReference>
<dbReference type="SUPFAM" id="SSF111369">
    <property type="entry name" value="HlyD-like secretion proteins"/>
    <property type="match status" value="1"/>
</dbReference>
<accession>A0ABU7FZ93</accession>
<protein>
    <submittedName>
        <fullName evidence="7">Efflux RND transporter periplasmic adaptor subunit</fullName>
    </submittedName>
</protein>
<dbReference type="InterPro" id="IPR006143">
    <property type="entry name" value="RND_pump_MFP"/>
</dbReference>
<keyword evidence="8" id="KW-1185">Reference proteome</keyword>
<keyword evidence="4" id="KW-0732">Signal</keyword>
<evidence type="ECO:0000313" key="8">
    <source>
        <dbReference type="Proteomes" id="UP001310248"/>
    </source>
</evidence>
<name>A0ABU7FZ93_9ALTE</name>
<sequence>MMPFKQILISTVMLSLLAACGKDTNIVEQEQVVEVYNLPEASNTVDRDFNGIARAHDLAELSFRVDGEIRQILVKKGQKVNKGDLLAELDKRDYQIIVNDREARLTLTKQQFERAKALLDQKLLSQSEYDKMRAEYLVASADYKKAQLMLKYTELRAPFDGIVGDVFTDPFVNVQPGSAVLSMHKVDFVEVDVQLPDMIIAVAKLGKDRINRMEIDVNFEAFPDRTFSGIPYELNLEKDQSTRSYIATILVPFDKNFAVLEGMQAKVSIDLSDVTYTYSRDFLVPIAAVVMPDGSNLNQQRPIVWRYKADKTVEKQEVTIGTLSGDFIEINQGLNDGDVIVSVGANRLVDGQSVVLKKDKQ</sequence>
<dbReference type="NCBIfam" id="TIGR01730">
    <property type="entry name" value="RND_mfp"/>
    <property type="match status" value="1"/>
</dbReference>
<dbReference type="InterPro" id="IPR058625">
    <property type="entry name" value="MdtA-like_BSH"/>
</dbReference>
<dbReference type="InterPro" id="IPR058627">
    <property type="entry name" value="MdtA-like_C"/>
</dbReference>
<organism evidence="7 8">
    <name type="scientific">Agarivorans aestuarii</name>
    <dbReference type="NCBI Taxonomy" id="1563703"/>
    <lineage>
        <taxon>Bacteria</taxon>
        <taxon>Pseudomonadati</taxon>
        <taxon>Pseudomonadota</taxon>
        <taxon>Gammaproteobacteria</taxon>
        <taxon>Alteromonadales</taxon>
        <taxon>Alteromonadaceae</taxon>
        <taxon>Agarivorans</taxon>
    </lineage>
</organism>
<dbReference type="Pfam" id="PF25967">
    <property type="entry name" value="RND-MFP_C"/>
    <property type="match status" value="1"/>
</dbReference>
<dbReference type="Gene3D" id="1.10.287.470">
    <property type="entry name" value="Helix hairpin bin"/>
    <property type="match status" value="1"/>
</dbReference>
<feature type="domain" description="Multidrug resistance protein MdtA-like barrel-sandwich hybrid" evidence="5">
    <location>
        <begin position="59"/>
        <end position="168"/>
    </location>
</feature>
<evidence type="ECO:0000313" key="7">
    <source>
        <dbReference type="EMBL" id="MEE1672320.1"/>
    </source>
</evidence>
<feature type="chain" id="PRO_5045805462" evidence="4">
    <location>
        <begin position="22"/>
        <end position="361"/>
    </location>
</feature>
<evidence type="ECO:0000256" key="3">
    <source>
        <dbReference type="ARBA" id="ARBA00022448"/>
    </source>
</evidence>
<evidence type="ECO:0000256" key="2">
    <source>
        <dbReference type="ARBA" id="ARBA00009477"/>
    </source>
</evidence>
<comment type="caution">
    <text evidence="7">The sequence shown here is derived from an EMBL/GenBank/DDBJ whole genome shotgun (WGS) entry which is preliminary data.</text>
</comment>
<dbReference type="EMBL" id="JAYDYW010000002">
    <property type="protein sequence ID" value="MEE1672320.1"/>
    <property type="molecule type" value="Genomic_DNA"/>
</dbReference>
<dbReference type="RefSeq" id="WP_329773636.1">
    <property type="nucleotide sequence ID" value="NZ_JAYDYW010000002.1"/>
</dbReference>
<comment type="similarity">
    <text evidence="2">Belongs to the membrane fusion protein (MFP) (TC 8.A.1) family.</text>
</comment>
<dbReference type="PANTHER" id="PTHR30469:SF20">
    <property type="entry name" value="EFFLUX RND TRANSPORTER PERIPLASMIC ADAPTOR SUBUNIT"/>
    <property type="match status" value="1"/>
</dbReference>
<feature type="signal peptide" evidence="4">
    <location>
        <begin position="1"/>
        <end position="21"/>
    </location>
</feature>
<feature type="domain" description="Multidrug resistance protein MdtA-like C-terminal permuted SH3" evidence="6">
    <location>
        <begin position="283"/>
        <end position="342"/>
    </location>
</feature>
<evidence type="ECO:0000259" key="6">
    <source>
        <dbReference type="Pfam" id="PF25967"/>
    </source>
</evidence>
<dbReference type="Gene3D" id="2.40.420.20">
    <property type="match status" value="1"/>
</dbReference>
<keyword evidence="3" id="KW-0813">Transport</keyword>
<reference evidence="8" key="1">
    <citation type="submission" date="2023-07" db="EMBL/GenBank/DDBJ databases">
        <title>Draft genome sequence of Agarivorans aestuarii strain ZMCS4, a CAZymes producing bacteria isolated from the marine brown algae Clodostephus spongiosus.</title>
        <authorList>
            <person name="Lorente B."/>
            <person name="Cabral C."/>
            <person name="Frias J."/>
            <person name="Faria J."/>
            <person name="Toubarro D."/>
        </authorList>
    </citation>
    <scope>NUCLEOTIDE SEQUENCE [LARGE SCALE GENOMIC DNA]</scope>
    <source>
        <strain evidence="8">ZMCS4</strain>
    </source>
</reference>
<dbReference type="PANTHER" id="PTHR30469">
    <property type="entry name" value="MULTIDRUG RESISTANCE PROTEIN MDTA"/>
    <property type="match status" value="1"/>
</dbReference>
<evidence type="ECO:0000256" key="1">
    <source>
        <dbReference type="ARBA" id="ARBA00004196"/>
    </source>
</evidence>